<keyword evidence="1" id="KW-0812">Transmembrane</keyword>
<dbReference type="OrthoDB" id="296386at2759"/>
<evidence type="ECO:0000313" key="3">
    <source>
        <dbReference type="Proteomes" id="UP000824120"/>
    </source>
</evidence>
<proteinExistence type="predicted"/>
<reference evidence="2 3" key="1">
    <citation type="submission" date="2020-09" db="EMBL/GenBank/DDBJ databases">
        <title>De no assembly of potato wild relative species, Solanum commersonii.</title>
        <authorList>
            <person name="Cho K."/>
        </authorList>
    </citation>
    <scope>NUCLEOTIDE SEQUENCE [LARGE SCALE GENOMIC DNA]</scope>
    <source>
        <strain evidence="2">LZ3.2</strain>
        <tissue evidence="2">Leaf</tissue>
    </source>
</reference>
<organism evidence="2 3">
    <name type="scientific">Solanum commersonii</name>
    <name type="common">Commerson's wild potato</name>
    <name type="synonym">Commerson's nightshade</name>
    <dbReference type="NCBI Taxonomy" id="4109"/>
    <lineage>
        <taxon>Eukaryota</taxon>
        <taxon>Viridiplantae</taxon>
        <taxon>Streptophyta</taxon>
        <taxon>Embryophyta</taxon>
        <taxon>Tracheophyta</taxon>
        <taxon>Spermatophyta</taxon>
        <taxon>Magnoliopsida</taxon>
        <taxon>eudicotyledons</taxon>
        <taxon>Gunneridae</taxon>
        <taxon>Pentapetalae</taxon>
        <taxon>asterids</taxon>
        <taxon>lamiids</taxon>
        <taxon>Solanales</taxon>
        <taxon>Solanaceae</taxon>
        <taxon>Solanoideae</taxon>
        <taxon>Solaneae</taxon>
        <taxon>Solanum</taxon>
    </lineage>
</organism>
<protein>
    <submittedName>
        <fullName evidence="2">Uncharacterized protein</fullName>
    </submittedName>
</protein>
<evidence type="ECO:0000313" key="2">
    <source>
        <dbReference type="EMBL" id="KAG5619079.1"/>
    </source>
</evidence>
<gene>
    <name evidence="2" type="ORF">H5410_018903</name>
</gene>
<comment type="caution">
    <text evidence="2">The sequence shown here is derived from an EMBL/GenBank/DDBJ whole genome shotgun (WGS) entry which is preliminary data.</text>
</comment>
<sequence>MVRSICGAARPSTIPSLRSLAFLAKAGSAVLVSIGTSIPRMVANEVKMKPNSSPQTISMIIKQVKVLNPRAVVNKEQQKDGKNDVKGKTYELLVEGLLLISGHTILVSGVDLQFHWDEVEASERQPDGSLFSWFERYCCYRHIIYGIVNRSTSTVILKSDGNEVRWEPGKPLLRTLESMGIEKEVFPVHEEAASKKLGIELVGLYWQPIDDICNYYGTKLFGLASSVRISLPGVQVADEYPAGVDNESKFLEGEWYQFQSPVELMKKQGADKTDKPRGKEAFQREEWLGRFMRFRNDAMFYCALYVSSCLLNWLLLMSMRF</sequence>
<dbReference type="AlphaFoldDB" id="A0A9J6A4R0"/>
<keyword evidence="3" id="KW-1185">Reference proteome</keyword>
<keyword evidence="1" id="KW-0472">Membrane</keyword>
<dbReference type="Proteomes" id="UP000824120">
    <property type="component" value="Chromosome 3"/>
</dbReference>
<evidence type="ECO:0000256" key="1">
    <source>
        <dbReference type="SAM" id="Phobius"/>
    </source>
</evidence>
<dbReference type="EMBL" id="JACXVP010000003">
    <property type="protein sequence ID" value="KAG5619079.1"/>
    <property type="molecule type" value="Genomic_DNA"/>
</dbReference>
<keyword evidence="1" id="KW-1133">Transmembrane helix</keyword>
<name>A0A9J6A4R0_SOLCO</name>
<feature type="transmembrane region" description="Helical" evidence="1">
    <location>
        <begin position="298"/>
        <end position="316"/>
    </location>
</feature>
<accession>A0A9J6A4R0</accession>